<evidence type="ECO:0000256" key="3">
    <source>
        <dbReference type="ARBA" id="ARBA00022989"/>
    </source>
</evidence>
<dbReference type="Proteomes" id="UP000006447">
    <property type="component" value="Unassembled WGS sequence"/>
</dbReference>
<dbReference type="Gene3D" id="1.20.1300.10">
    <property type="entry name" value="Fumarate reductase/succinate dehydrogenase, transmembrane subunit"/>
    <property type="match status" value="1"/>
</dbReference>
<proteinExistence type="predicted"/>
<feature type="transmembrane region" description="Helical" evidence="5">
    <location>
        <begin position="45"/>
        <end position="69"/>
    </location>
</feature>
<evidence type="ECO:0000313" key="6">
    <source>
        <dbReference type="EMBL" id="EID78266.1"/>
    </source>
</evidence>
<dbReference type="EMBL" id="AJJH01000103">
    <property type="protein sequence ID" value="EID78266.1"/>
    <property type="molecule type" value="Genomic_DNA"/>
</dbReference>
<evidence type="ECO:0000256" key="4">
    <source>
        <dbReference type="ARBA" id="ARBA00023136"/>
    </source>
</evidence>
<keyword evidence="2 5" id="KW-0812">Transmembrane</keyword>
<dbReference type="GO" id="GO:0016020">
    <property type="term" value="C:membrane"/>
    <property type="evidence" value="ECO:0007669"/>
    <property type="project" value="InterPro"/>
</dbReference>
<feature type="transmembrane region" description="Helical" evidence="5">
    <location>
        <begin position="89"/>
        <end position="110"/>
    </location>
</feature>
<dbReference type="Pfam" id="PF02300">
    <property type="entry name" value="Fumarate_red_C"/>
    <property type="match status" value="1"/>
</dbReference>
<evidence type="ECO:0000256" key="1">
    <source>
        <dbReference type="ARBA" id="ARBA00022475"/>
    </source>
</evidence>
<evidence type="ECO:0000256" key="2">
    <source>
        <dbReference type="ARBA" id="ARBA00022692"/>
    </source>
</evidence>
<accession>I0WPF0</accession>
<dbReference type="PATRIC" id="fig|1165867.3.peg.3979"/>
<evidence type="ECO:0000256" key="5">
    <source>
        <dbReference type="SAM" id="Phobius"/>
    </source>
</evidence>
<comment type="caution">
    <text evidence="6">The sequence shown here is derived from an EMBL/GenBank/DDBJ whole genome shotgun (WGS) entry which is preliminary data.</text>
</comment>
<reference evidence="6 7" key="1">
    <citation type="journal article" date="2012" name="J. Bacteriol.">
        <title>Draft genome sequence of the nitrophenol-degrading actinomycete Rhodococcus imtechensis RKJ300.</title>
        <authorList>
            <person name="Vikram S."/>
            <person name="Kumar S."/>
            <person name="Subramanian S."/>
            <person name="Raghava G.P."/>
        </authorList>
    </citation>
    <scope>NUCLEOTIDE SEQUENCE [LARGE SCALE GENOMIC DNA]</scope>
    <source>
        <strain evidence="6 7">RKJ300</strain>
    </source>
</reference>
<organism evidence="6 7">
    <name type="scientific">Rhodococcus opacus RKJ300 = JCM 13270</name>
    <dbReference type="NCBI Taxonomy" id="1165867"/>
    <lineage>
        <taxon>Bacteria</taxon>
        <taxon>Bacillati</taxon>
        <taxon>Actinomycetota</taxon>
        <taxon>Actinomycetes</taxon>
        <taxon>Mycobacteriales</taxon>
        <taxon>Nocardiaceae</taxon>
        <taxon>Rhodococcus</taxon>
    </lineage>
</organism>
<dbReference type="SUPFAM" id="SSF81343">
    <property type="entry name" value="Fumarate reductase respiratory complex transmembrane subunits"/>
    <property type="match status" value="1"/>
</dbReference>
<feature type="transmembrane region" description="Helical" evidence="5">
    <location>
        <begin position="130"/>
        <end position="151"/>
    </location>
</feature>
<name>I0WPF0_RHOOP</name>
<evidence type="ECO:0000313" key="7">
    <source>
        <dbReference type="Proteomes" id="UP000006447"/>
    </source>
</evidence>
<keyword evidence="4 5" id="KW-0472">Membrane</keyword>
<sequence length="152" mass="16886">MTAGPVGAGGMDTAPSGGAGPGPVYTARAYRQPVSRFWWLRRRSYFLFMMRELSSVFVAWFVVFLLMLVDAVSSGPVAYQEFLDWSARPWVIALDVIASAFVLLHAVTWFNLAPKAMVVRLRGRRVPPRVLLAAHYGLWAACSAVVAWVILR</sequence>
<keyword evidence="3 5" id="KW-1133">Transmembrane helix</keyword>
<dbReference type="InterPro" id="IPR034804">
    <property type="entry name" value="SQR/QFR_C/D"/>
</dbReference>
<dbReference type="InterPro" id="IPR003510">
    <property type="entry name" value="Fumarate_red_C"/>
</dbReference>
<dbReference type="AlphaFoldDB" id="I0WPF0"/>
<keyword evidence="1" id="KW-1003">Cell membrane</keyword>
<gene>
    <name evidence="6" type="ORF">W59_19523</name>
</gene>
<protein>
    <submittedName>
        <fullName evidence="6">Fumarate reductase subunit C</fullName>
    </submittedName>
</protein>
<dbReference type="PIRSF" id="PIRSF000180">
    <property type="entry name" value="FrdC"/>
    <property type="match status" value="1"/>
</dbReference>